<keyword evidence="9" id="KW-0464">Manganese</keyword>
<evidence type="ECO:0000313" key="12">
    <source>
        <dbReference type="EMBL" id="CAL1239356.1"/>
    </source>
</evidence>
<evidence type="ECO:0000256" key="7">
    <source>
        <dbReference type="ARBA" id="ARBA00022840"/>
    </source>
</evidence>
<dbReference type="NCBIfam" id="NF003573">
    <property type="entry name" value="PRK05246.1"/>
    <property type="match status" value="1"/>
</dbReference>
<evidence type="ECO:0000256" key="5">
    <source>
        <dbReference type="ARBA" id="ARBA00022723"/>
    </source>
</evidence>
<evidence type="ECO:0000259" key="11">
    <source>
        <dbReference type="PROSITE" id="PS50975"/>
    </source>
</evidence>
<evidence type="ECO:0000313" key="13">
    <source>
        <dbReference type="Proteomes" id="UP001497493"/>
    </source>
</evidence>
<sequence>MALKLGIVMDPIGKIKIHKDTSFALLLEAQRRGYELYYMELNDLYLRDGRTYARLRGLSVQRNDLAWFQFLDVRDAPLDALDVVLMRKDPPFDQEYIYATYLLECAESRGVYVVNNPRSLRDANEKLFTAWFPHCCAPTLVAREAGRLREFLHEQGEIVLKPLDGMGGASIFRVAERDPNLSVILETMTRHNTRFVMAQRYLPEIADGDKRILMVNGEAVPYALARIPAPGESRGNLAAGGRAEGRPLTPRDRWIADQVGPVLRERGLVFAGLDVIGDFLTEINVTSPTCVQELDALFHLNISARLMDHIESTVKRTS</sequence>
<dbReference type="SUPFAM" id="SSF56059">
    <property type="entry name" value="Glutathione synthetase ATP-binding domain-like"/>
    <property type="match status" value="1"/>
</dbReference>
<accession>A0ABM9NFI9</accession>
<evidence type="ECO:0000256" key="2">
    <source>
        <dbReference type="ARBA" id="ARBA00001946"/>
    </source>
</evidence>
<evidence type="ECO:0000256" key="10">
    <source>
        <dbReference type="HAMAP-Rule" id="MF_00162"/>
    </source>
</evidence>
<dbReference type="PROSITE" id="PS50975">
    <property type="entry name" value="ATP_GRASP"/>
    <property type="match status" value="1"/>
</dbReference>
<feature type="domain" description="ATP-grasp" evidence="11">
    <location>
        <begin position="126"/>
        <end position="311"/>
    </location>
</feature>
<keyword evidence="8" id="KW-0460">Magnesium</keyword>
<keyword evidence="5" id="KW-0479">Metal-binding</keyword>
<dbReference type="Pfam" id="PF02955">
    <property type="entry name" value="GSH-S_ATP"/>
    <property type="match status" value="1"/>
</dbReference>
<proteinExistence type="inferred from homology"/>
<keyword evidence="3 10" id="KW-0436">Ligase</keyword>
<dbReference type="RefSeq" id="WP_348758919.1">
    <property type="nucleotide sequence ID" value="NZ_OZ026884.1"/>
</dbReference>
<comment type="catalytic activity">
    <reaction evidence="10">
        <text>gamma-L-glutamyl-L-cysteine + glycine + ATP = glutathione + ADP + phosphate + H(+)</text>
        <dbReference type="Rhea" id="RHEA:13557"/>
        <dbReference type="ChEBI" id="CHEBI:15378"/>
        <dbReference type="ChEBI" id="CHEBI:30616"/>
        <dbReference type="ChEBI" id="CHEBI:43474"/>
        <dbReference type="ChEBI" id="CHEBI:57305"/>
        <dbReference type="ChEBI" id="CHEBI:57925"/>
        <dbReference type="ChEBI" id="CHEBI:58173"/>
        <dbReference type="ChEBI" id="CHEBI:456216"/>
        <dbReference type="EC" id="6.3.2.3"/>
    </reaction>
</comment>
<keyword evidence="4 10" id="KW-0317">Glutathione biosynthesis</keyword>
<reference evidence="12 13" key="1">
    <citation type="submission" date="2024-04" db="EMBL/GenBank/DDBJ databases">
        <authorList>
            <person name="Cremers G."/>
        </authorList>
    </citation>
    <scope>NUCLEOTIDE SEQUENCE [LARGE SCALE GENOMIC DNA]</scope>
    <source>
        <strain evidence="12">MeCH1-AG</strain>
    </source>
</reference>
<evidence type="ECO:0000256" key="8">
    <source>
        <dbReference type="ARBA" id="ARBA00022842"/>
    </source>
</evidence>
<comment type="cofactor">
    <cofactor evidence="1">
        <name>Mn(2+)</name>
        <dbReference type="ChEBI" id="CHEBI:29035"/>
    </cofactor>
</comment>
<comment type="similarity">
    <text evidence="10">Belongs to the prokaryotic GSH synthase family.</text>
</comment>
<evidence type="ECO:0000256" key="9">
    <source>
        <dbReference type="ARBA" id="ARBA00023211"/>
    </source>
</evidence>
<protein>
    <recommendedName>
        <fullName evidence="10">Glutathione synthetase</fullName>
        <ecNumber evidence="10">6.3.2.3</ecNumber>
    </recommendedName>
    <alternativeName>
        <fullName evidence="10">GSH synthetase</fullName>
        <shortName evidence="10">GSH-S</shortName>
        <shortName evidence="10">GSHase</shortName>
    </alternativeName>
    <alternativeName>
        <fullName evidence="10">Glutathione synthase</fullName>
    </alternativeName>
</protein>
<dbReference type="HAMAP" id="MF_00162">
    <property type="entry name" value="GSH_S"/>
    <property type="match status" value="1"/>
</dbReference>
<organism evidence="12 13">
    <name type="scientific">Candidatus Methylocalor cossyra</name>
    <dbReference type="NCBI Taxonomy" id="3108543"/>
    <lineage>
        <taxon>Bacteria</taxon>
        <taxon>Pseudomonadati</taxon>
        <taxon>Pseudomonadota</taxon>
        <taxon>Gammaproteobacteria</taxon>
        <taxon>Methylococcales</taxon>
        <taxon>Methylococcaceae</taxon>
        <taxon>Candidatus Methylocalor</taxon>
    </lineage>
</organism>
<dbReference type="InterPro" id="IPR004218">
    <property type="entry name" value="GSHS_ATP-bd"/>
</dbReference>
<dbReference type="Pfam" id="PF02951">
    <property type="entry name" value="GSH-S_N"/>
    <property type="match status" value="1"/>
</dbReference>
<dbReference type="Gene3D" id="3.30.1490.20">
    <property type="entry name" value="ATP-grasp fold, A domain"/>
    <property type="match status" value="1"/>
</dbReference>
<dbReference type="InterPro" id="IPR016185">
    <property type="entry name" value="PreATP-grasp_dom_sf"/>
</dbReference>
<dbReference type="InterPro" id="IPR006284">
    <property type="entry name" value="Glut_synth_pro"/>
</dbReference>
<dbReference type="EC" id="6.3.2.3" evidence="10"/>
<comment type="cofactor">
    <cofactor evidence="2">
        <name>Mg(2+)</name>
        <dbReference type="ChEBI" id="CHEBI:18420"/>
    </cofactor>
</comment>
<dbReference type="GO" id="GO:0004363">
    <property type="term" value="F:glutathione synthase activity"/>
    <property type="evidence" value="ECO:0007669"/>
    <property type="project" value="UniProtKB-EC"/>
</dbReference>
<evidence type="ECO:0000256" key="1">
    <source>
        <dbReference type="ARBA" id="ARBA00001936"/>
    </source>
</evidence>
<evidence type="ECO:0000256" key="4">
    <source>
        <dbReference type="ARBA" id="ARBA00022684"/>
    </source>
</evidence>
<name>A0ABM9NFI9_9GAMM</name>
<dbReference type="EMBL" id="OZ026884">
    <property type="protein sequence ID" value="CAL1239356.1"/>
    <property type="molecule type" value="Genomic_DNA"/>
</dbReference>
<keyword evidence="6 10" id="KW-0547">Nucleotide-binding</keyword>
<dbReference type="PANTHER" id="PTHR21621">
    <property type="entry name" value="RIBOSOMAL PROTEIN S6 MODIFICATION PROTEIN"/>
    <property type="match status" value="1"/>
</dbReference>
<evidence type="ECO:0000256" key="6">
    <source>
        <dbReference type="ARBA" id="ARBA00022741"/>
    </source>
</evidence>
<dbReference type="PANTHER" id="PTHR21621:SF4">
    <property type="entry name" value="GLUTATHIONE SYNTHETASE"/>
    <property type="match status" value="1"/>
</dbReference>
<dbReference type="NCBIfam" id="TIGR01380">
    <property type="entry name" value="glut_syn"/>
    <property type="match status" value="1"/>
</dbReference>
<keyword evidence="7 10" id="KW-0067">ATP-binding</keyword>
<dbReference type="SUPFAM" id="SSF52440">
    <property type="entry name" value="PreATP-grasp domain"/>
    <property type="match status" value="1"/>
</dbReference>
<dbReference type="Gene3D" id="3.30.470.20">
    <property type="entry name" value="ATP-grasp fold, B domain"/>
    <property type="match status" value="1"/>
</dbReference>
<dbReference type="InterPro" id="IPR013815">
    <property type="entry name" value="ATP_grasp_subdomain_1"/>
</dbReference>
<evidence type="ECO:0000256" key="3">
    <source>
        <dbReference type="ARBA" id="ARBA00022598"/>
    </source>
</evidence>
<gene>
    <name evidence="10 12" type="primary">gshB</name>
    <name evidence="12" type="ORF">MECH1_V1_0580</name>
</gene>
<dbReference type="Gene3D" id="3.40.50.20">
    <property type="match status" value="1"/>
</dbReference>
<keyword evidence="13" id="KW-1185">Reference proteome</keyword>
<dbReference type="InterPro" id="IPR011761">
    <property type="entry name" value="ATP-grasp"/>
</dbReference>
<dbReference type="Proteomes" id="UP001497493">
    <property type="component" value="Chromosome"/>
</dbReference>
<dbReference type="InterPro" id="IPR004215">
    <property type="entry name" value="GSHS_N"/>
</dbReference>
<comment type="pathway">
    <text evidence="10">Sulfur metabolism; glutathione biosynthesis; glutathione from L-cysteine and L-glutamate: step 2/2.</text>
</comment>